<keyword evidence="3" id="KW-1185">Reference proteome</keyword>
<dbReference type="GO" id="GO:0005829">
    <property type="term" value="C:cytosol"/>
    <property type="evidence" value="ECO:0007669"/>
    <property type="project" value="TreeGrafter"/>
</dbReference>
<dbReference type="EMBL" id="AKGD01000001">
    <property type="protein sequence ID" value="EIT70667.1"/>
    <property type="molecule type" value="Genomic_DNA"/>
</dbReference>
<dbReference type="PANTHER" id="PTHR11803">
    <property type="entry name" value="2-IMINOBUTANOATE/2-IMINOPROPANOATE DEAMINASE RIDA"/>
    <property type="match status" value="1"/>
</dbReference>
<comment type="caution">
    <text evidence="2">The sequence shown here is derived from an EMBL/GenBank/DDBJ whole genome shotgun (WGS) entry which is preliminary data.</text>
</comment>
<name>I7ZG32_9GAMM</name>
<dbReference type="PANTHER" id="PTHR11803:SF58">
    <property type="entry name" value="PROTEIN HMF1-RELATED"/>
    <property type="match status" value="1"/>
</dbReference>
<evidence type="ECO:0000313" key="2">
    <source>
        <dbReference type="EMBL" id="EIT70667.1"/>
    </source>
</evidence>
<dbReference type="FunFam" id="3.30.1330.40:FF:000001">
    <property type="entry name" value="L-PSP family endoribonuclease"/>
    <property type="match status" value="1"/>
</dbReference>
<evidence type="ECO:0000256" key="1">
    <source>
        <dbReference type="ARBA" id="ARBA00010552"/>
    </source>
</evidence>
<dbReference type="Gene3D" id="3.30.1330.40">
    <property type="entry name" value="RutC-like"/>
    <property type="match status" value="1"/>
</dbReference>
<dbReference type="NCBIfam" id="TIGR00004">
    <property type="entry name" value="Rid family detoxifying hydrolase"/>
    <property type="match status" value="1"/>
</dbReference>
<sequence length="127" mass="13569">MSRTIFTADAPKPAGHYSQGVVESGWLFVSGQLPIDPATGKFVPGTIEEQTRRVLDNLAAVVVAAGGSLRDVAKVTLYFSDIAHWPAINAVYAEFFGDHKPARSAVPTQKLHYGADIEAEAIAFVKG</sequence>
<dbReference type="InterPro" id="IPR035959">
    <property type="entry name" value="RutC-like_sf"/>
</dbReference>
<protein>
    <submittedName>
        <fullName evidence="2">Uncharacterized protein</fullName>
    </submittedName>
</protein>
<proteinExistence type="inferred from homology"/>
<comment type="similarity">
    <text evidence="1">Belongs to the RutC family.</text>
</comment>
<dbReference type="CDD" id="cd00448">
    <property type="entry name" value="YjgF_YER057c_UK114_family"/>
    <property type="match status" value="1"/>
</dbReference>
<dbReference type="Pfam" id="PF01042">
    <property type="entry name" value="Ribonuc_L-PSP"/>
    <property type="match status" value="1"/>
</dbReference>
<organism evidence="2 3">
    <name type="scientific">Hydrocarboniphaga effusa AP103</name>
    <dbReference type="NCBI Taxonomy" id="1172194"/>
    <lineage>
        <taxon>Bacteria</taxon>
        <taxon>Pseudomonadati</taxon>
        <taxon>Pseudomonadota</taxon>
        <taxon>Gammaproteobacteria</taxon>
        <taxon>Nevskiales</taxon>
        <taxon>Nevskiaceae</taxon>
        <taxon>Hydrocarboniphaga</taxon>
    </lineage>
</organism>
<evidence type="ECO:0000313" key="3">
    <source>
        <dbReference type="Proteomes" id="UP000003704"/>
    </source>
</evidence>
<dbReference type="RefSeq" id="WP_007183760.1">
    <property type="nucleotide sequence ID" value="NZ_AKGD01000001.1"/>
</dbReference>
<dbReference type="PATRIC" id="fig|1172194.4.peg.770"/>
<dbReference type="AlphaFoldDB" id="I7ZG32"/>
<dbReference type="SUPFAM" id="SSF55298">
    <property type="entry name" value="YjgF-like"/>
    <property type="match status" value="1"/>
</dbReference>
<dbReference type="OrthoDB" id="9803101at2"/>
<gene>
    <name evidence="2" type="ORF">WQQ_08040</name>
</gene>
<dbReference type="InterPro" id="IPR006175">
    <property type="entry name" value="YjgF/YER057c/UK114"/>
</dbReference>
<dbReference type="Proteomes" id="UP000003704">
    <property type="component" value="Unassembled WGS sequence"/>
</dbReference>
<dbReference type="InterPro" id="IPR006056">
    <property type="entry name" value="RidA"/>
</dbReference>
<dbReference type="GO" id="GO:0019239">
    <property type="term" value="F:deaminase activity"/>
    <property type="evidence" value="ECO:0007669"/>
    <property type="project" value="TreeGrafter"/>
</dbReference>
<dbReference type="STRING" id="1172194.WQQ_08040"/>
<reference evidence="2 3" key="1">
    <citation type="journal article" date="2012" name="J. Bacteriol.">
        <title>Genome Sequence of n-Alkane-Degrading Hydrocarboniphaga effusa Strain AP103T (ATCC BAA-332T).</title>
        <authorList>
            <person name="Chang H.K."/>
            <person name="Zylstra G.J."/>
            <person name="Chae J.C."/>
        </authorList>
    </citation>
    <scope>NUCLEOTIDE SEQUENCE [LARGE SCALE GENOMIC DNA]</scope>
    <source>
        <strain evidence="2 3">AP103</strain>
    </source>
</reference>
<accession>I7ZG32</accession>